<dbReference type="Proteomes" id="UP000032142">
    <property type="component" value="Unassembled WGS sequence"/>
</dbReference>
<evidence type="ECO:0000313" key="2">
    <source>
        <dbReference type="EMBL" id="KHG23772.1"/>
    </source>
</evidence>
<accession>A0A0B0PFR5</accession>
<evidence type="ECO:0000313" key="3">
    <source>
        <dbReference type="Proteomes" id="UP000032142"/>
    </source>
</evidence>
<keyword evidence="3" id="KW-1185">Reference proteome</keyword>
<name>A0A0B0PFR5_GOSAR</name>
<dbReference type="AlphaFoldDB" id="A0A0B0PFR5"/>
<organism evidence="2 3">
    <name type="scientific">Gossypium arboreum</name>
    <name type="common">Tree cotton</name>
    <name type="synonym">Gossypium nanking</name>
    <dbReference type="NCBI Taxonomy" id="29729"/>
    <lineage>
        <taxon>Eukaryota</taxon>
        <taxon>Viridiplantae</taxon>
        <taxon>Streptophyta</taxon>
        <taxon>Embryophyta</taxon>
        <taxon>Tracheophyta</taxon>
        <taxon>Spermatophyta</taxon>
        <taxon>Magnoliopsida</taxon>
        <taxon>eudicotyledons</taxon>
        <taxon>Gunneridae</taxon>
        <taxon>Pentapetalae</taxon>
        <taxon>rosids</taxon>
        <taxon>malvids</taxon>
        <taxon>Malvales</taxon>
        <taxon>Malvaceae</taxon>
        <taxon>Malvoideae</taxon>
        <taxon>Gossypium</taxon>
    </lineage>
</organism>
<reference evidence="3" key="1">
    <citation type="submission" date="2014-09" db="EMBL/GenBank/DDBJ databases">
        <authorList>
            <person name="Mudge J."/>
            <person name="Ramaraj T."/>
            <person name="Lindquist I.E."/>
            <person name="Bharti A.K."/>
            <person name="Sundararajan A."/>
            <person name="Cameron C.T."/>
            <person name="Woodward J.E."/>
            <person name="May G.D."/>
            <person name="Brubaker C."/>
            <person name="Broadhvest J."/>
            <person name="Wilkins T.A."/>
        </authorList>
    </citation>
    <scope>NUCLEOTIDE SEQUENCE</scope>
    <source>
        <strain evidence="3">cv. AKA8401</strain>
    </source>
</reference>
<dbReference type="EMBL" id="KN426241">
    <property type="protein sequence ID" value="KHG23772.1"/>
    <property type="molecule type" value="Genomic_DNA"/>
</dbReference>
<sequence length="98" mass="10823">MKSTSETSQLNLRYNYDANIVKPSLDSGIVRSIDTLSIILQRHERVSQPCETHGHVTRRMSPGVALRIKAVYPAGLTQPRHTGVSTGRVCHTDSHMGV</sequence>
<proteinExistence type="predicted"/>
<evidence type="ECO:0000256" key="1">
    <source>
        <dbReference type="SAM" id="MobiDB-lite"/>
    </source>
</evidence>
<gene>
    <name evidence="2" type="ORF">F383_01303</name>
</gene>
<feature type="region of interest" description="Disordered" evidence="1">
    <location>
        <begin position="79"/>
        <end position="98"/>
    </location>
</feature>
<protein>
    <submittedName>
        <fullName evidence="2">Protein vts1</fullName>
    </submittedName>
</protein>